<organism evidence="2 3">
    <name type="scientific">Treponema phagedenis</name>
    <dbReference type="NCBI Taxonomy" id="162"/>
    <lineage>
        <taxon>Bacteria</taxon>
        <taxon>Pseudomonadati</taxon>
        <taxon>Spirochaetota</taxon>
        <taxon>Spirochaetia</taxon>
        <taxon>Spirochaetales</taxon>
        <taxon>Treponemataceae</taxon>
        <taxon>Treponema</taxon>
    </lineage>
</organism>
<feature type="transmembrane region" description="Helical" evidence="1">
    <location>
        <begin position="21"/>
        <end position="39"/>
    </location>
</feature>
<dbReference type="AlphaFoldDB" id="A0A0B7GVW4"/>
<accession>A0A0B7GVW4</accession>
<dbReference type="Gene3D" id="1.10.287.950">
    <property type="entry name" value="Methyl-accepting chemotaxis protein"/>
    <property type="match status" value="1"/>
</dbReference>
<keyword evidence="1" id="KW-0812">Transmembrane</keyword>
<proteinExistence type="predicted"/>
<gene>
    <name evidence="2" type="ORF">TPHV1_40141</name>
</gene>
<keyword evidence="1" id="KW-1133">Transmembrane helix</keyword>
<keyword evidence="1" id="KW-0472">Membrane</keyword>
<evidence type="ECO:0000256" key="1">
    <source>
        <dbReference type="SAM" id="Phobius"/>
    </source>
</evidence>
<evidence type="ECO:0000313" key="3">
    <source>
        <dbReference type="Proteomes" id="UP000042527"/>
    </source>
</evidence>
<keyword evidence="3" id="KW-1185">Reference proteome</keyword>
<evidence type="ECO:0008006" key="4">
    <source>
        <dbReference type="Google" id="ProtNLM"/>
    </source>
</evidence>
<name>A0A0B7GVW4_TREPH</name>
<evidence type="ECO:0000313" key="2">
    <source>
        <dbReference type="EMBL" id="CEM62638.1"/>
    </source>
</evidence>
<sequence>MDKFIKRLYNKFHTVFLKNVLYIKPFFDFLLPFILASSVSDLKTDIMRGLELSYYFADDPDLAAWFLTNESAEAVSNQTEQILAGNSEILQQMNDLAVSSQNVHNNANHMMDRTLRIQTLAEDVNTMSEKNKQSIEKLNIAVDKFKV</sequence>
<dbReference type="Proteomes" id="UP000042527">
    <property type="component" value="Unassembled WGS sequence"/>
</dbReference>
<dbReference type="SUPFAM" id="SSF58104">
    <property type="entry name" value="Methyl-accepting chemotaxis protein (MCP) signaling domain"/>
    <property type="match status" value="1"/>
</dbReference>
<protein>
    <recommendedName>
        <fullName evidence="4">Methyl-accepting chemotaxis protein</fullName>
    </recommendedName>
</protein>
<dbReference type="EMBL" id="CDNC01000034">
    <property type="protein sequence ID" value="CEM62638.1"/>
    <property type="molecule type" value="Genomic_DNA"/>
</dbReference>
<reference evidence="3" key="1">
    <citation type="submission" date="2015-01" db="EMBL/GenBank/DDBJ databases">
        <authorList>
            <person name="Manzoor Shahid"/>
            <person name="Zubair Saima"/>
        </authorList>
    </citation>
    <scope>NUCLEOTIDE SEQUENCE [LARGE SCALE GENOMIC DNA]</scope>
    <source>
        <strain evidence="3">V1</strain>
    </source>
</reference>